<keyword evidence="3" id="KW-1185">Reference proteome</keyword>
<feature type="region of interest" description="Disordered" evidence="1">
    <location>
        <begin position="295"/>
        <end position="325"/>
    </location>
</feature>
<name>A0ABN8YHX8_RANTA</name>
<feature type="compositionally biased region" description="Polar residues" evidence="1">
    <location>
        <begin position="311"/>
        <end position="320"/>
    </location>
</feature>
<protein>
    <submittedName>
        <fullName evidence="2">Uncharacterized protein</fullName>
    </submittedName>
</protein>
<feature type="region of interest" description="Disordered" evidence="1">
    <location>
        <begin position="114"/>
        <end position="171"/>
    </location>
</feature>
<feature type="region of interest" description="Disordered" evidence="1">
    <location>
        <begin position="337"/>
        <end position="360"/>
    </location>
</feature>
<organism evidence="2 3">
    <name type="scientific">Rangifer tarandus platyrhynchus</name>
    <name type="common">Svalbard reindeer</name>
    <dbReference type="NCBI Taxonomy" id="3082113"/>
    <lineage>
        <taxon>Eukaryota</taxon>
        <taxon>Metazoa</taxon>
        <taxon>Chordata</taxon>
        <taxon>Craniata</taxon>
        <taxon>Vertebrata</taxon>
        <taxon>Euteleostomi</taxon>
        <taxon>Mammalia</taxon>
        <taxon>Eutheria</taxon>
        <taxon>Laurasiatheria</taxon>
        <taxon>Artiodactyla</taxon>
        <taxon>Ruminantia</taxon>
        <taxon>Pecora</taxon>
        <taxon>Cervidae</taxon>
        <taxon>Odocoileinae</taxon>
        <taxon>Rangifer</taxon>
    </lineage>
</organism>
<feature type="region of interest" description="Disordered" evidence="1">
    <location>
        <begin position="1"/>
        <end position="77"/>
    </location>
</feature>
<dbReference type="Proteomes" id="UP001176941">
    <property type="component" value="Chromosome 2"/>
</dbReference>
<feature type="compositionally biased region" description="Basic and acidic residues" evidence="1">
    <location>
        <begin position="114"/>
        <end position="130"/>
    </location>
</feature>
<sequence length="360" mass="37161">METGSVSAAPPPRQPRRQDRAAGWLALRRAVSGSQQQVNGPGRGAPRTGGGARSIKGGAAGRGGHSKPVGPALPLCGPGHTVRLPPASYSPRGPGSLCSRRRQWPDTCGAAELPECRQEARSEGGRRDPLGPEPAELGELAGLPASPQSRSGVPCAVHQPEPHSSPCTSALEPVSLSGRAVQGTLRTVFPGFGAPLPLLPYPASRAEATPPQVARPGPSPRRPVTRHPGSARPHPGSSLFPRRAPRSGAASPSVALWRFGAPPSGRPGSSLGTVHRPAPNQGVLFALFLRCGLLSEQGGGGEPSPEPAQSRQTLLSQGPGLSSPELKLETCRRALALDPSWGGSRSPTPALRHQGLPHSR</sequence>
<evidence type="ECO:0000313" key="3">
    <source>
        <dbReference type="Proteomes" id="UP001176941"/>
    </source>
</evidence>
<feature type="compositionally biased region" description="Gly residues" evidence="1">
    <location>
        <begin position="41"/>
        <end position="63"/>
    </location>
</feature>
<accession>A0ABN8YHX8</accession>
<feature type="region of interest" description="Disordered" evidence="1">
    <location>
        <begin position="199"/>
        <end position="277"/>
    </location>
</feature>
<proteinExistence type="predicted"/>
<reference evidence="2" key="1">
    <citation type="submission" date="2023-04" db="EMBL/GenBank/DDBJ databases">
        <authorList>
            <consortium name="ELIXIR-Norway"/>
        </authorList>
    </citation>
    <scope>NUCLEOTIDE SEQUENCE [LARGE SCALE GENOMIC DNA]</scope>
</reference>
<evidence type="ECO:0000313" key="2">
    <source>
        <dbReference type="EMBL" id="CAI9160655.1"/>
    </source>
</evidence>
<evidence type="ECO:0000256" key="1">
    <source>
        <dbReference type="SAM" id="MobiDB-lite"/>
    </source>
</evidence>
<gene>
    <name evidence="2" type="ORF">MRATA1EN1_LOCUS9617</name>
</gene>
<dbReference type="EMBL" id="OX459938">
    <property type="protein sequence ID" value="CAI9160655.1"/>
    <property type="molecule type" value="Genomic_DNA"/>
</dbReference>